<dbReference type="EMBL" id="AP021927">
    <property type="protein sequence ID" value="BBQ29467.1"/>
    <property type="molecule type" value="Genomic_DNA"/>
</dbReference>
<reference evidence="1 2" key="1">
    <citation type="submission" date="2019-12" db="EMBL/GenBank/DDBJ databases">
        <title>complete genome sequences of Aeromonas caviae str. WP2-W18-ESBL-01 isolated from wastewater treatment plant effluent.</title>
        <authorList>
            <person name="Sekizuka T."/>
            <person name="Itokawa K."/>
            <person name="Yatsu K."/>
            <person name="Inamine Y."/>
            <person name="Kuroda M."/>
        </authorList>
    </citation>
    <scope>NUCLEOTIDE SEQUENCE [LARGE SCALE GENOMIC DNA]</scope>
    <source>
        <strain evidence="1 2">WP2-W18-ESBL-01</strain>
    </source>
</reference>
<protein>
    <submittedName>
        <fullName evidence="1">Uncharacterized protein</fullName>
    </submittedName>
</protein>
<dbReference type="RefSeq" id="WP_182935937.1">
    <property type="nucleotide sequence ID" value="NZ_AP021927.1"/>
</dbReference>
<dbReference type="Proteomes" id="UP000515756">
    <property type="component" value="Chromosome"/>
</dbReference>
<sequence>MAKPTSINISNADTLRVLDEYCKTRGISRSSAISTLLDATTPILKDITSHYQLADELNKRLLSGVYKRGIAPRQNTVAAEKYCLEIWNNNLYLKNEYEFDSVNHDAYLRSKRPHYRRDRRLGKIETRHINKICGEFIRREKSPVKYVCFVYVQRVFFPEKEILKKFDIPVDPNSPLVLVAGDAVVLLAKDVFYDGYFFDLSKAFIIDVVDLMRSGVNGITNTLNEPNAYCWIPIMYSGSITVIIPVFKIEPDNVSKLKKPNAITIVYRTKE</sequence>
<evidence type="ECO:0000313" key="1">
    <source>
        <dbReference type="EMBL" id="BBQ29467.1"/>
    </source>
</evidence>
<accession>A0A6S4TN35</accession>
<evidence type="ECO:0000313" key="2">
    <source>
        <dbReference type="Proteomes" id="UP000515756"/>
    </source>
</evidence>
<dbReference type="AlphaFoldDB" id="A0A6S4TN35"/>
<proteinExistence type="predicted"/>
<organism evidence="1 2">
    <name type="scientific">Aeromonas caviae</name>
    <name type="common">Aeromonas punctata</name>
    <dbReference type="NCBI Taxonomy" id="648"/>
    <lineage>
        <taxon>Bacteria</taxon>
        <taxon>Pseudomonadati</taxon>
        <taxon>Pseudomonadota</taxon>
        <taxon>Gammaproteobacteria</taxon>
        <taxon>Aeromonadales</taxon>
        <taxon>Aeromonadaceae</taxon>
        <taxon>Aeromonas</taxon>
    </lineage>
</organism>
<name>A0A6S4TN35_AERCA</name>
<gene>
    <name evidence="1" type="ORF">WP2W18E01_10490</name>
</gene>